<dbReference type="AlphaFoldDB" id="A0A7Y2E799"/>
<evidence type="ECO:0000256" key="6">
    <source>
        <dbReference type="SAM" id="Phobius"/>
    </source>
</evidence>
<organism evidence="7 8">
    <name type="scientific">Eiseniibacteriota bacterium</name>
    <dbReference type="NCBI Taxonomy" id="2212470"/>
    <lineage>
        <taxon>Bacteria</taxon>
        <taxon>Candidatus Eiseniibacteriota</taxon>
    </lineage>
</organism>
<keyword evidence="4 6" id="KW-1133">Transmembrane helix</keyword>
<reference evidence="7 8" key="1">
    <citation type="submission" date="2020-03" db="EMBL/GenBank/DDBJ databases">
        <title>Metabolic flexibility allows generalist bacteria to become dominant in a frequently disturbed ecosystem.</title>
        <authorList>
            <person name="Chen Y.-J."/>
            <person name="Leung P.M."/>
            <person name="Bay S.K."/>
            <person name="Hugenholtz P."/>
            <person name="Kessler A.J."/>
            <person name="Shelley G."/>
            <person name="Waite D.W."/>
            <person name="Cook P.L."/>
            <person name="Greening C."/>
        </authorList>
    </citation>
    <scope>NUCLEOTIDE SEQUENCE [LARGE SCALE GENOMIC DNA]</scope>
    <source>
        <strain evidence="7">SS_bin_28</strain>
    </source>
</reference>
<name>A0A7Y2E799_UNCEI</name>
<evidence type="ECO:0000256" key="3">
    <source>
        <dbReference type="ARBA" id="ARBA00022692"/>
    </source>
</evidence>
<feature type="transmembrane region" description="Helical" evidence="6">
    <location>
        <begin position="222"/>
        <end position="239"/>
    </location>
</feature>
<accession>A0A7Y2E799</accession>
<feature type="transmembrane region" description="Helical" evidence="6">
    <location>
        <begin position="181"/>
        <end position="201"/>
    </location>
</feature>
<dbReference type="InterPro" id="IPR050833">
    <property type="entry name" value="Poly_Biosynth_Transport"/>
</dbReference>
<dbReference type="GO" id="GO:0005886">
    <property type="term" value="C:plasma membrane"/>
    <property type="evidence" value="ECO:0007669"/>
    <property type="project" value="UniProtKB-SubCell"/>
</dbReference>
<keyword evidence="2" id="KW-1003">Cell membrane</keyword>
<evidence type="ECO:0000256" key="2">
    <source>
        <dbReference type="ARBA" id="ARBA00022475"/>
    </source>
</evidence>
<evidence type="ECO:0000256" key="1">
    <source>
        <dbReference type="ARBA" id="ARBA00004651"/>
    </source>
</evidence>
<sequence>MSRIRANTVALGLSFFVTAIMAFVQVKILTNFLPESKFGAWVTLVGVGALLGTLSELGLPQVLIRYGAKYDAENRLKRLQSLHAFALRVYVASLIVLVCIVWLLGTKIAVWIGAEELNRTLIVLGYLAMASGTLRALNNGSFRSLRRMSYVAYLEIAFSLLVAFGYYVFRHRLDIETVFTIFIVCSLAVAMVGMIFLRRLLSGLPPEISKEKISLTKEVSGYWQGAAAAGIFLVAIEFFDKPLLASLVTFEMVAIFGVAARMALFPRRLLYVPLQVLNPEITHKWESGRRDELAQDLKLFIKLELALGLLLIVPLIIFARPLILLVSNADYLPAAQVVWVFAAVIPLLCMHQPMTLFLRAIGRVWLAFIADASWLLIYLGLGSAVVGRYGLPGFVAGQLVASAFVLTYTLLIFHGQGLKRPPISFYLFRGVLAGGVWGAAVFVARRIPADLPIWQMLLGGILIVVLANILFVLSGFLTRDDERRTVAMLAGKGTFGRIVEAMLSWPRRLVGQASVFALLFLPLILMGLSGCSESLPAGCSANDEVPDKFRQEVEAAAATLHDRIRAEDAAGIFENAAAPNREQLDIERFVGPIARLVAQFGLAEQVETQNLFVINLVPGAAIEFPIRCGEPGKETQLFLTRHPVQACLTQLGTVRGEEILYSSIWFLEDGKWMLGEFKAKPNKLDGKSGGDLIALADSQFGKGHMRNAALMYNAALDLYVPNPWSRPHTVDQIEAKQKRINVTHLPSDRLTTWDVDGNDFDVYRVAYAYNQDGFSLFVSFEIPPEEADSTLVRRDANQLSEWMIKEFPEYREIFRSVTTRASLRGDKTVGYQWVFPLPEESSE</sequence>
<evidence type="ECO:0000313" key="8">
    <source>
        <dbReference type="Proteomes" id="UP000547674"/>
    </source>
</evidence>
<dbReference type="EMBL" id="JABDJR010000270">
    <property type="protein sequence ID" value="NNF06496.1"/>
    <property type="molecule type" value="Genomic_DNA"/>
</dbReference>
<dbReference type="InterPro" id="IPR002797">
    <property type="entry name" value="Polysacc_synth"/>
</dbReference>
<keyword evidence="3 6" id="KW-0812">Transmembrane</keyword>
<feature type="transmembrane region" description="Helical" evidence="6">
    <location>
        <begin position="85"/>
        <end position="105"/>
    </location>
</feature>
<feature type="transmembrane region" description="Helical" evidence="6">
    <location>
        <begin position="361"/>
        <end position="381"/>
    </location>
</feature>
<feature type="transmembrane region" description="Helical" evidence="6">
    <location>
        <begin position="331"/>
        <end position="349"/>
    </location>
</feature>
<gene>
    <name evidence="7" type="ORF">HKN21_07025</name>
</gene>
<protein>
    <submittedName>
        <fullName evidence="7">Lipopolysaccharide biosynthesis protein</fullName>
    </submittedName>
</protein>
<feature type="transmembrane region" description="Helical" evidence="6">
    <location>
        <begin position="150"/>
        <end position="169"/>
    </location>
</feature>
<evidence type="ECO:0000313" key="7">
    <source>
        <dbReference type="EMBL" id="NNF06496.1"/>
    </source>
</evidence>
<evidence type="ECO:0000256" key="4">
    <source>
        <dbReference type="ARBA" id="ARBA00022989"/>
    </source>
</evidence>
<keyword evidence="5 6" id="KW-0472">Membrane</keyword>
<dbReference type="Proteomes" id="UP000547674">
    <property type="component" value="Unassembled WGS sequence"/>
</dbReference>
<feature type="transmembrane region" description="Helical" evidence="6">
    <location>
        <begin position="393"/>
        <end position="413"/>
    </location>
</feature>
<comment type="subcellular location">
    <subcellularLocation>
        <location evidence="1">Cell membrane</location>
        <topology evidence="1">Multi-pass membrane protein</topology>
    </subcellularLocation>
</comment>
<feature type="transmembrane region" description="Helical" evidence="6">
    <location>
        <begin position="38"/>
        <end position="64"/>
    </location>
</feature>
<feature type="transmembrane region" description="Helical" evidence="6">
    <location>
        <begin position="453"/>
        <end position="478"/>
    </location>
</feature>
<feature type="transmembrane region" description="Helical" evidence="6">
    <location>
        <begin position="245"/>
        <end position="264"/>
    </location>
</feature>
<dbReference type="PANTHER" id="PTHR30250">
    <property type="entry name" value="PST FAMILY PREDICTED COLANIC ACID TRANSPORTER"/>
    <property type="match status" value="1"/>
</dbReference>
<evidence type="ECO:0000256" key="5">
    <source>
        <dbReference type="ARBA" id="ARBA00023136"/>
    </source>
</evidence>
<feature type="transmembrane region" description="Helical" evidence="6">
    <location>
        <begin position="299"/>
        <end position="319"/>
    </location>
</feature>
<comment type="caution">
    <text evidence="7">The sequence shown here is derived from an EMBL/GenBank/DDBJ whole genome shotgun (WGS) entry which is preliminary data.</text>
</comment>
<feature type="transmembrane region" description="Helical" evidence="6">
    <location>
        <begin position="425"/>
        <end position="447"/>
    </location>
</feature>
<proteinExistence type="predicted"/>
<feature type="transmembrane region" description="Helical" evidence="6">
    <location>
        <begin position="117"/>
        <end position="138"/>
    </location>
</feature>
<feature type="transmembrane region" description="Helical" evidence="6">
    <location>
        <begin position="509"/>
        <end position="528"/>
    </location>
</feature>
<dbReference type="Pfam" id="PF01943">
    <property type="entry name" value="Polysacc_synt"/>
    <property type="match status" value="1"/>
</dbReference>
<dbReference type="PANTHER" id="PTHR30250:SF11">
    <property type="entry name" value="O-ANTIGEN TRANSPORTER-RELATED"/>
    <property type="match status" value="1"/>
</dbReference>